<proteinExistence type="predicted"/>
<sequence>MSATKPSCRLECTNPTHVIFEPTQDSFWFFLITTSCSQGLTYYKRKLRCVRCFDNDGGKQADLDSKIETFIQKFQGTPELNLVGDLLKHDIPLVSSSVHQMALAHFSTYPLDTLVVETTIRDPRSLFFNAYTTLLLGKSGPQRMGDFAYPPPFYQILEEYVVLYIQHVYPYFQRLGWPDDAEWPRNGPSLRDPRSALHETFSFLGALHIEEVVVAPRWKHGMLRERQIKLIELVLRNFLEQLRAILEVSIGNENLRLVEFGRVCLLAGLSISSFFGSPRLRSERLEVLLLRYLDEKDVNWEVVRGLDKAQRDFEGRSGEWERELGGWRLVALPINGSDSSDAGTRKNME</sequence>
<dbReference type="Proteomes" id="UP000275078">
    <property type="component" value="Unassembled WGS sequence"/>
</dbReference>
<dbReference type="AlphaFoldDB" id="A0A3N4HGJ0"/>
<name>A0A3N4HGJ0_ASCIM</name>
<accession>A0A3N4HGJ0</accession>
<gene>
    <name evidence="1" type="ORF">BJ508DRAFT_367734</name>
</gene>
<organism evidence="1 2">
    <name type="scientific">Ascobolus immersus RN42</name>
    <dbReference type="NCBI Taxonomy" id="1160509"/>
    <lineage>
        <taxon>Eukaryota</taxon>
        <taxon>Fungi</taxon>
        <taxon>Dikarya</taxon>
        <taxon>Ascomycota</taxon>
        <taxon>Pezizomycotina</taxon>
        <taxon>Pezizomycetes</taxon>
        <taxon>Pezizales</taxon>
        <taxon>Ascobolaceae</taxon>
        <taxon>Ascobolus</taxon>
    </lineage>
</organism>
<evidence type="ECO:0000313" key="2">
    <source>
        <dbReference type="Proteomes" id="UP000275078"/>
    </source>
</evidence>
<keyword evidence="2" id="KW-1185">Reference proteome</keyword>
<evidence type="ECO:0000313" key="1">
    <source>
        <dbReference type="EMBL" id="RPA71491.1"/>
    </source>
</evidence>
<dbReference type="EMBL" id="ML119924">
    <property type="protein sequence ID" value="RPA71491.1"/>
    <property type="molecule type" value="Genomic_DNA"/>
</dbReference>
<reference evidence="1 2" key="1">
    <citation type="journal article" date="2018" name="Nat. Ecol. Evol.">
        <title>Pezizomycetes genomes reveal the molecular basis of ectomycorrhizal truffle lifestyle.</title>
        <authorList>
            <person name="Murat C."/>
            <person name="Payen T."/>
            <person name="Noel B."/>
            <person name="Kuo A."/>
            <person name="Morin E."/>
            <person name="Chen J."/>
            <person name="Kohler A."/>
            <person name="Krizsan K."/>
            <person name="Balestrini R."/>
            <person name="Da Silva C."/>
            <person name="Montanini B."/>
            <person name="Hainaut M."/>
            <person name="Levati E."/>
            <person name="Barry K.W."/>
            <person name="Belfiori B."/>
            <person name="Cichocki N."/>
            <person name="Clum A."/>
            <person name="Dockter R.B."/>
            <person name="Fauchery L."/>
            <person name="Guy J."/>
            <person name="Iotti M."/>
            <person name="Le Tacon F."/>
            <person name="Lindquist E.A."/>
            <person name="Lipzen A."/>
            <person name="Malagnac F."/>
            <person name="Mello A."/>
            <person name="Molinier V."/>
            <person name="Miyauchi S."/>
            <person name="Poulain J."/>
            <person name="Riccioni C."/>
            <person name="Rubini A."/>
            <person name="Sitrit Y."/>
            <person name="Splivallo R."/>
            <person name="Traeger S."/>
            <person name="Wang M."/>
            <person name="Zifcakova L."/>
            <person name="Wipf D."/>
            <person name="Zambonelli A."/>
            <person name="Paolocci F."/>
            <person name="Nowrousian M."/>
            <person name="Ottonello S."/>
            <person name="Baldrian P."/>
            <person name="Spatafora J.W."/>
            <person name="Henrissat B."/>
            <person name="Nagy L.G."/>
            <person name="Aury J.M."/>
            <person name="Wincker P."/>
            <person name="Grigoriev I.V."/>
            <person name="Bonfante P."/>
            <person name="Martin F.M."/>
        </authorList>
    </citation>
    <scope>NUCLEOTIDE SEQUENCE [LARGE SCALE GENOMIC DNA]</scope>
    <source>
        <strain evidence="1 2">RN42</strain>
    </source>
</reference>
<protein>
    <submittedName>
        <fullName evidence="1">Uncharacterized protein</fullName>
    </submittedName>
</protein>